<dbReference type="PANTHER" id="PTHR35340:SF5">
    <property type="entry name" value="ASST-DOMAIN-CONTAINING PROTEIN"/>
    <property type="match status" value="1"/>
</dbReference>
<keyword evidence="3" id="KW-0732">Signal</keyword>
<keyword evidence="2" id="KW-1133">Transmembrane helix</keyword>
<keyword evidence="2" id="KW-0812">Transmembrane</keyword>
<gene>
    <name evidence="4" type="ORF">LTR09_011296</name>
</gene>
<feature type="signal peptide" evidence="3">
    <location>
        <begin position="1"/>
        <end position="22"/>
    </location>
</feature>
<accession>A0AAJ0D6E5</accession>
<dbReference type="InterPro" id="IPR053143">
    <property type="entry name" value="Arylsulfate_ST"/>
</dbReference>
<name>A0AAJ0D6E5_9PEZI</name>
<evidence type="ECO:0000256" key="1">
    <source>
        <dbReference type="SAM" id="MobiDB-lite"/>
    </source>
</evidence>
<dbReference type="InterPro" id="IPR039535">
    <property type="entry name" value="ASST-like"/>
</dbReference>
<keyword evidence="5" id="KW-1185">Reference proteome</keyword>
<feature type="region of interest" description="Disordered" evidence="1">
    <location>
        <begin position="515"/>
        <end position="534"/>
    </location>
</feature>
<dbReference type="PANTHER" id="PTHR35340">
    <property type="entry name" value="PQQ ENZYME REPEAT PROTEIN-RELATED"/>
    <property type="match status" value="1"/>
</dbReference>
<evidence type="ECO:0000313" key="4">
    <source>
        <dbReference type="EMBL" id="KAK3047306.1"/>
    </source>
</evidence>
<protein>
    <recommendedName>
        <fullName evidence="6">ASST-domain-containing protein</fullName>
    </recommendedName>
</protein>
<organism evidence="4 5">
    <name type="scientific">Extremus antarcticus</name>
    <dbReference type="NCBI Taxonomy" id="702011"/>
    <lineage>
        <taxon>Eukaryota</taxon>
        <taxon>Fungi</taxon>
        <taxon>Dikarya</taxon>
        <taxon>Ascomycota</taxon>
        <taxon>Pezizomycotina</taxon>
        <taxon>Dothideomycetes</taxon>
        <taxon>Dothideomycetidae</taxon>
        <taxon>Mycosphaerellales</taxon>
        <taxon>Extremaceae</taxon>
        <taxon>Extremus</taxon>
    </lineage>
</organism>
<evidence type="ECO:0000313" key="5">
    <source>
        <dbReference type="Proteomes" id="UP001271007"/>
    </source>
</evidence>
<feature type="chain" id="PRO_5042532396" description="ASST-domain-containing protein" evidence="3">
    <location>
        <begin position="23"/>
        <end position="622"/>
    </location>
</feature>
<reference evidence="4" key="1">
    <citation type="submission" date="2023-04" db="EMBL/GenBank/DDBJ databases">
        <title>Black Yeasts Isolated from many extreme environments.</title>
        <authorList>
            <person name="Coleine C."/>
            <person name="Stajich J.E."/>
            <person name="Selbmann L."/>
        </authorList>
    </citation>
    <scope>NUCLEOTIDE SEQUENCE</scope>
    <source>
        <strain evidence="4">CCFEE 5312</strain>
    </source>
</reference>
<evidence type="ECO:0008006" key="6">
    <source>
        <dbReference type="Google" id="ProtNLM"/>
    </source>
</evidence>
<dbReference type="AlphaFoldDB" id="A0AAJ0D6E5"/>
<proteinExistence type="predicted"/>
<dbReference type="EMBL" id="JAWDJX010000064">
    <property type="protein sequence ID" value="KAK3047306.1"/>
    <property type="molecule type" value="Genomic_DNA"/>
</dbReference>
<evidence type="ECO:0000256" key="2">
    <source>
        <dbReference type="SAM" id="Phobius"/>
    </source>
</evidence>
<evidence type="ECO:0000256" key="3">
    <source>
        <dbReference type="SAM" id="SignalP"/>
    </source>
</evidence>
<dbReference type="SUPFAM" id="SSF50998">
    <property type="entry name" value="Quinoprotein alcohol dehydrogenase-like"/>
    <property type="match status" value="1"/>
</dbReference>
<dbReference type="Pfam" id="PF14269">
    <property type="entry name" value="Arylsulfotran_2"/>
    <property type="match status" value="1"/>
</dbReference>
<comment type="caution">
    <text evidence="4">The sequence shown here is derived from an EMBL/GenBank/DDBJ whole genome shotgun (WGS) entry which is preliminary data.</text>
</comment>
<sequence length="622" mass="70808">MSRSLFSVLFLSLWATLRLCRADQPPFLRDELYNEAERGRFVYQTFKTSELQPPRWNMMSPFNKCDDGSYFFMTTRGNIPDSTFYIMDHDGSMVWGPDHHYGETYNFQVQKYKGEPVLVFWAGDDSIGGHGEGKYYMLDKHYVEIKTVSGGAGIRADLHSFSITEDNHAIFTGYEVIPHDLTEVGRPADSYIWESLFQEIDIETGDVVFEWRASEHFPFLDAYVNPNQATRNDPWDFFHINMVEKDADGNFLVSTRYGRCVLYVDGKTGEILWRLGGKRNSFKDLSGGLATTFLGQHDAHWYKGHEYITMFDNHGDWFHTIEDESKGHMIKVDLAQMTANLTASYVHPDHILSTSQGSMQVLPNENVLIGYGFNGAFTEYTWDGDAICDAYFEPRQRMGSGDVQSYRDLKFNWTGIPLTNPSIAHENDTLYVSWLGSTKTRSWLLQDSDAADGVFKSVLTTPKKGFETEYDLPSGKRMRQYVRAIAVDEGGTQLSISPPVDLSDPSLIWTGEVPTSTHEDEHAHEDSDDDEEDHAHGYARMREDLEDVQILLILGILAIISAFLIVFMTFGCRSLGIRRLRSEKDAVLGGFKDDGVVRRMWEGAKSWIPGRKRSWRDYAGGG</sequence>
<keyword evidence="2" id="KW-0472">Membrane</keyword>
<dbReference type="InterPro" id="IPR011047">
    <property type="entry name" value="Quinoprotein_ADH-like_sf"/>
</dbReference>
<feature type="transmembrane region" description="Helical" evidence="2">
    <location>
        <begin position="550"/>
        <end position="572"/>
    </location>
</feature>
<dbReference type="Proteomes" id="UP001271007">
    <property type="component" value="Unassembled WGS sequence"/>
</dbReference>